<dbReference type="GO" id="GO:0042910">
    <property type="term" value="F:xenobiotic transmembrane transporter activity"/>
    <property type="evidence" value="ECO:0007669"/>
    <property type="project" value="InterPro"/>
</dbReference>
<feature type="transmembrane region" description="Helical" evidence="2">
    <location>
        <begin position="432"/>
        <end position="458"/>
    </location>
</feature>
<dbReference type="PANTHER" id="PTHR43298:SF2">
    <property type="entry name" value="FMN_FAD EXPORTER YEEO-RELATED"/>
    <property type="match status" value="1"/>
</dbReference>
<dbReference type="RefSeq" id="WP_122405370.1">
    <property type="nucleotide sequence ID" value="NZ_LS398110.1"/>
</dbReference>
<feature type="transmembrane region" description="Helical" evidence="2">
    <location>
        <begin position="207"/>
        <end position="228"/>
    </location>
</feature>
<dbReference type="GO" id="GO:0005886">
    <property type="term" value="C:plasma membrane"/>
    <property type="evidence" value="ECO:0007669"/>
    <property type="project" value="TreeGrafter"/>
</dbReference>
<reference evidence="3 4" key="1">
    <citation type="submission" date="2018-03" db="EMBL/GenBank/DDBJ databases">
        <authorList>
            <person name="Gully D."/>
        </authorList>
    </citation>
    <scope>NUCLEOTIDE SEQUENCE [LARGE SCALE GENOMIC DNA]</scope>
    <source>
        <strain evidence="3">ORS3257</strain>
    </source>
</reference>
<dbReference type="InterPro" id="IPR050222">
    <property type="entry name" value="MATE_MdtK"/>
</dbReference>
<sequence length="468" mass="49874">MHKIAEKKPVSASPRRMSHHVRVELSETAKLAWPMGLTQIAQIVMMTTDLAFIGYLGAEGVAAAALASRIYVLAFTFGAGLLAPIVPLAAQAFGANNLAVVRRSVRMGLWAAMMLSLPIMAFASCGEPILLAFGQAPDTARLAQQYLFGLAWGVTPTLGFLALRGFMGAVNRPEPVLWITLAAIPVNALLAWLLINGKLWFPRLELFGAGLATTLVNCMTFLAILWFATMRRPFRDYNLLAHFYHFDWPIMRQLLVIGAPISMASLMGTGVFSAAALMAGLISTSALAAHQIAFQVTMILSMIPFGISMAASVRVGHAVGRQDRSGVKCAGLAPILLGVVIAAILTLAVVSARFEIAGLFLDKSQGDAEATIGLAAKLLLVGASFFITDAAQFIATGSLRGLKDTRVPLLFIGIAGLIDCFFSYLLGLKMGLGIVGVWIGLSTGTTIYAGLLVLRFLILANRPLLQSQ</sequence>
<dbReference type="GO" id="GO:0015297">
    <property type="term" value="F:antiporter activity"/>
    <property type="evidence" value="ECO:0007669"/>
    <property type="project" value="InterPro"/>
</dbReference>
<dbReference type="Proteomes" id="UP000246085">
    <property type="component" value="Chromosome BRAD3257"/>
</dbReference>
<dbReference type="Pfam" id="PF01554">
    <property type="entry name" value="MatE"/>
    <property type="match status" value="2"/>
</dbReference>
<dbReference type="AlphaFoldDB" id="A0A2U3QA26"/>
<feature type="transmembrane region" description="Helical" evidence="2">
    <location>
        <begin position="407"/>
        <end position="426"/>
    </location>
</feature>
<feature type="transmembrane region" description="Helical" evidence="2">
    <location>
        <begin position="288"/>
        <end position="311"/>
    </location>
</feature>
<dbReference type="CDD" id="cd13131">
    <property type="entry name" value="MATE_NorM_like"/>
    <property type="match status" value="1"/>
</dbReference>
<organism evidence="3 4">
    <name type="scientific">Bradyrhizobium vignae</name>
    <dbReference type="NCBI Taxonomy" id="1549949"/>
    <lineage>
        <taxon>Bacteria</taxon>
        <taxon>Pseudomonadati</taxon>
        <taxon>Pseudomonadota</taxon>
        <taxon>Alphaproteobacteria</taxon>
        <taxon>Hyphomicrobiales</taxon>
        <taxon>Nitrobacteraceae</taxon>
        <taxon>Bradyrhizobium</taxon>
    </lineage>
</organism>
<feature type="transmembrane region" description="Helical" evidence="2">
    <location>
        <begin position="145"/>
        <end position="163"/>
    </location>
</feature>
<evidence type="ECO:0000313" key="4">
    <source>
        <dbReference type="Proteomes" id="UP000246085"/>
    </source>
</evidence>
<proteinExistence type="predicted"/>
<gene>
    <name evidence="3" type="primary">norM</name>
    <name evidence="3" type="ORF">BRAD3257_7602</name>
</gene>
<feature type="transmembrane region" description="Helical" evidence="2">
    <location>
        <begin position="374"/>
        <end position="395"/>
    </location>
</feature>
<keyword evidence="2" id="KW-0812">Transmembrane</keyword>
<dbReference type="InterPro" id="IPR002528">
    <property type="entry name" value="MATE_fam"/>
</dbReference>
<feature type="transmembrane region" description="Helical" evidence="2">
    <location>
        <begin position="332"/>
        <end position="354"/>
    </location>
</feature>
<evidence type="ECO:0000256" key="1">
    <source>
        <dbReference type="ARBA" id="ARBA00022448"/>
    </source>
</evidence>
<dbReference type="PANTHER" id="PTHR43298">
    <property type="entry name" value="MULTIDRUG RESISTANCE PROTEIN NORM-RELATED"/>
    <property type="match status" value="1"/>
</dbReference>
<keyword evidence="2" id="KW-0472">Membrane</keyword>
<keyword evidence="2" id="KW-1133">Transmembrane helix</keyword>
<feature type="transmembrane region" description="Helical" evidence="2">
    <location>
        <begin position="175"/>
        <end position="195"/>
    </location>
</feature>
<protein>
    <submittedName>
        <fullName evidence="3">Putative multidrug resistance protein NorM</fullName>
    </submittedName>
</protein>
<dbReference type="KEGG" id="bvz:BRAD3257_7602"/>
<name>A0A2U3QA26_9BRAD</name>
<evidence type="ECO:0000256" key="2">
    <source>
        <dbReference type="SAM" id="Phobius"/>
    </source>
</evidence>
<keyword evidence="1" id="KW-0813">Transport</keyword>
<feature type="transmembrane region" description="Helical" evidence="2">
    <location>
        <begin position="70"/>
        <end position="95"/>
    </location>
</feature>
<feature type="transmembrane region" description="Helical" evidence="2">
    <location>
        <begin position="107"/>
        <end position="133"/>
    </location>
</feature>
<evidence type="ECO:0000313" key="3">
    <source>
        <dbReference type="EMBL" id="SPP98291.1"/>
    </source>
</evidence>
<dbReference type="NCBIfam" id="TIGR00797">
    <property type="entry name" value="matE"/>
    <property type="match status" value="1"/>
</dbReference>
<dbReference type="EMBL" id="LS398110">
    <property type="protein sequence ID" value="SPP98291.1"/>
    <property type="molecule type" value="Genomic_DNA"/>
</dbReference>
<accession>A0A2U3QA26</accession>
<feature type="transmembrane region" description="Helical" evidence="2">
    <location>
        <begin position="254"/>
        <end position="282"/>
    </location>
</feature>